<dbReference type="EMBL" id="ML145119">
    <property type="protein sequence ID" value="TBU58916.1"/>
    <property type="molecule type" value="Genomic_DNA"/>
</dbReference>
<organism evidence="1 2">
    <name type="scientific">Dichomitus squalens</name>
    <dbReference type="NCBI Taxonomy" id="114155"/>
    <lineage>
        <taxon>Eukaryota</taxon>
        <taxon>Fungi</taxon>
        <taxon>Dikarya</taxon>
        <taxon>Basidiomycota</taxon>
        <taxon>Agaricomycotina</taxon>
        <taxon>Agaricomycetes</taxon>
        <taxon>Polyporales</taxon>
        <taxon>Polyporaceae</taxon>
        <taxon>Dichomitus</taxon>
    </lineage>
</organism>
<sequence>MPRLDLGDTILSLPRIVYADFPLGRLARGFPNISACGLGPPSTTKLCHIAEVLSLSERLGLARSRLCFHDQCLCGALQSIREHICSLVHFWRDGDSYSGDCFCCPNAPLPIGSPRRDSECRAHNTDLTTKVRKSRPSTRSSTRALSTHHTVKAWYVLLVPDGLCMPWPSPFPLVCLQTVSVAG</sequence>
<gene>
    <name evidence="1" type="ORF">BD310DRAFT_926081</name>
</gene>
<accession>A0A4Q9NEF0</accession>
<dbReference type="AlphaFoldDB" id="A0A4Q9NEF0"/>
<dbReference type="Proteomes" id="UP000292082">
    <property type="component" value="Unassembled WGS sequence"/>
</dbReference>
<proteinExistence type="predicted"/>
<name>A0A4Q9NEF0_9APHY</name>
<evidence type="ECO:0000313" key="2">
    <source>
        <dbReference type="Proteomes" id="UP000292082"/>
    </source>
</evidence>
<protein>
    <submittedName>
        <fullName evidence="1">Uncharacterized protein</fullName>
    </submittedName>
</protein>
<keyword evidence="2" id="KW-1185">Reference proteome</keyword>
<evidence type="ECO:0000313" key="1">
    <source>
        <dbReference type="EMBL" id="TBU58916.1"/>
    </source>
</evidence>
<reference evidence="1 2" key="1">
    <citation type="submission" date="2019-01" db="EMBL/GenBank/DDBJ databases">
        <title>Draft genome sequences of three monokaryotic isolates of the white-rot basidiomycete fungus Dichomitus squalens.</title>
        <authorList>
            <consortium name="DOE Joint Genome Institute"/>
            <person name="Lopez S.C."/>
            <person name="Andreopoulos B."/>
            <person name="Pangilinan J."/>
            <person name="Lipzen A."/>
            <person name="Riley R."/>
            <person name="Ahrendt S."/>
            <person name="Ng V."/>
            <person name="Barry K."/>
            <person name="Daum C."/>
            <person name="Grigoriev I.V."/>
            <person name="Hilden K.S."/>
            <person name="Makela M.R."/>
            <person name="de Vries R.P."/>
        </authorList>
    </citation>
    <scope>NUCLEOTIDE SEQUENCE [LARGE SCALE GENOMIC DNA]</scope>
    <source>
        <strain evidence="1 2">CBS 464.89</strain>
    </source>
</reference>